<comment type="caution">
    <text evidence="1">The sequence shown here is derived from an EMBL/GenBank/DDBJ whole genome shotgun (WGS) entry which is preliminary data.</text>
</comment>
<sequence>MKRRELRINWTFSLSVDAGSMPEGEYQPEGMRIWVADGLLHMKGEVGPLRVFGIDSTPETA</sequence>
<organism evidence="1">
    <name type="scientific">marine sediment metagenome</name>
    <dbReference type="NCBI Taxonomy" id="412755"/>
    <lineage>
        <taxon>unclassified sequences</taxon>
        <taxon>metagenomes</taxon>
        <taxon>ecological metagenomes</taxon>
    </lineage>
</organism>
<proteinExistence type="predicted"/>
<reference evidence="1" key="1">
    <citation type="journal article" date="2015" name="Nature">
        <title>Complex archaea that bridge the gap between prokaryotes and eukaryotes.</title>
        <authorList>
            <person name="Spang A."/>
            <person name="Saw J.H."/>
            <person name="Jorgensen S.L."/>
            <person name="Zaremba-Niedzwiedzka K."/>
            <person name="Martijn J."/>
            <person name="Lind A.E."/>
            <person name="van Eijk R."/>
            <person name="Schleper C."/>
            <person name="Guy L."/>
            <person name="Ettema T.J."/>
        </authorList>
    </citation>
    <scope>NUCLEOTIDE SEQUENCE</scope>
</reference>
<protein>
    <submittedName>
        <fullName evidence="1">Uncharacterized protein</fullName>
    </submittedName>
</protein>
<gene>
    <name evidence="1" type="ORF">LCGC14_1109430</name>
</gene>
<accession>A0A0F9MV81</accession>
<dbReference type="AlphaFoldDB" id="A0A0F9MV81"/>
<evidence type="ECO:0000313" key="1">
    <source>
        <dbReference type="EMBL" id="KKN03277.1"/>
    </source>
</evidence>
<dbReference type="EMBL" id="LAZR01005053">
    <property type="protein sequence ID" value="KKN03277.1"/>
    <property type="molecule type" value="Genomic_DNA"/>
</dbReference>
<name>A0A0F9MV81_9ZZZZ</name>